<comment type="caution">
    <text evidence="4">The sequence shown here is derived from an EMBL/GenBank/DDBJ whole genome shotgun (WGS) entry which is preliminary data.</text>
</comment>
<protein>
    <submittedName>
        <fullName evidence="4">Uncharacterized protein</fullName>
    </submittedName>
</protein>
<dbReference type="Proteomes" id="UP000536835">
    <property type="component" value="Unassembled WGS sequence"/>
</dbReference>
<dbReference type="GO" id="GO:0005524">
    <property type="term" value="F:ATP binding"/>
    <property type="evidence" value="ECO:0007669"/>
    <property type="project" value="UniProtKB-KW"/>
</dbReference>
<keyword evidence="5" id="KW-1185">Reference proteome</keyword>
<proteinExistence type="predicted"/>
<dbReference type="SUPFAM" id="SSF53623">
    <property type="entry name" value="MurD-like peptide ligases, catalytic domain"/>
    <property type="match status" value="1"/>
</dbReference>
<dbReference type="RefSeq" id="WP_173196210.1">
    <property type="nucleotide sequence ID" value="NZ_JABFCX010000002.1"/>
</dbReference>
<evidence type="ECO:0000256" key="3">
    <source>
        <dbReference type="ARBA" id="ARBA00022840"/>
    </source>
</evidence>
<dbReference type="AlphaFoldDB" id="A0A7Y3W4B6"/>
<name>A0A7Y3W4B6_9PROT</name>
<evidence type="ECO:0000256" key="2">
    <source>
        <dbReference type="ARBA" id="ARBA00022741"/>
    </source>
</evidence>
<dbReference type="PANTHER" id="PTHR43692">
    <property type="entry name" value="UDP-N-ACETYLMURAMOYLALANINE--D-GLUTAMATE LIGASE"/>
    <property type="match status" value="1"/>
</dbReference>
<keyword evidence="2" id="KW-0547">Nucleotide-binding</keyword>
<keyword evidence="1" id="KW-0436">Ligase</keyword>
<dbReference type="PANTHER" id="PTHR43692:SF1">
    <property type="entry name" value="UDP-N-ACETYLMURAMOYLALANINE--D-GLUTAMATE LIGASE"/>
    <property type="match status" value="1"/>
</dbReference>
<accession>A0A7Y3W4B6</accession>
<organism evidence="4 5">
    <name type="scientific">Parvularcula mediterranea</name>
    <dbReference type="NCBI Taxonomy" id="2732508"/>
    <lineage>
        <taxon>Bacteria</taxon>
        <taxon>Pseudomonadati</taxon>
        <taxon>Pseudomonadota</taxon>
        <taxon>Alphaproteobacteria</taxon>
        <taxon>Parvularculales</taxon>
        <taxon>Parvularculaceae</taxon>
        <taxon>Parvularcula</taxon>
    </lineage>
</organism>
<dbReference type="InterPro" id="IPR005762">
    <property type="entry name" value="MurD"/>
</dbReference>
<dbReference type="InterPro" id="IPR036565">
    <property type="entry name" value="Mur-like_cat_sf"/>
</dbReference>
<keyword evidence="3" id="KW-0067">ATP-binding</keyword>
<evidence type="ECO:0000256" key="1">
    <source>
        <dbReference type="ARBA" id="ARBA00022598"/>
    </source>
</evidence>
<dbReference type="GO" id="GO:0051301">
    <property type="term" value="P:cell division"/>
    <property type="evidence" value="ECO:0007669"/>
    <property type="project" value="InterPro"/>
</dbReference>
<dbReference type="EMBL" id="JABFCX010000002">
    <property type="protein sequence ID" value="NNU15051.1"/>
    <property type="molecule type" value="Genomic_DNA"/>
</dbReference>
<evidence type="ECO:0000313" key="5">
    <source>
        <dbReference type="Proteomes" id="UP000536835"/>
    </source>
</evidence>
<reference evidence="4 5" key="1">
    <citation type="submission" date="2020-05" db="EMBL/GenBank/DDBJ databases">
        <title>Parvularcula mediterraneae sp. nov., isolated from polypropylene straw from shallow seawater of the seashore of Laganas in Zakynthos island, Greece.</title>
        <authorList>
            <person name="Szabo I."/>
            <person name="Al-Omari J."/>
            <person name="Rado J."/>
            <person name="Szerdahelyi G.S."/>
        </authorList>
    </citation>
    <scope>NUCLEOTIDE SEQUENCE [LARGE SCALE GENOMIC DNA]</scope>
    <source>
        <strain evidence="4 5">ZS-1/3</strain>
    </source>
</reference>
<gene>
    <name evidence="4" type="ORF">HK107_01770</name>
</gene>
<dbReference type="GO" id="GO:0008360">
    <property type="term" value="P:regulation of cell shape"/>
    <property type="evidence" value="ECO:0007669"/>
    <property type="project" value="InterPro"/>
</dbReference>
<sequence length="438" mass="45959">MQETANIPASGQIAYFGPPLTHAASRVLDERGFDVAMISPDSPEAELPQGAGAFIYGLGVEHPVRASLQRQAVERDMPVLSDLAFLGHVQQGLAVDRARRTVITGSAGKAVTSALLLRLLAQGGQDAVEVDKGRGFLNALGALTEHLILRAEPSAVRDALTLGAGAAIVLNLTEERGAQVGDKAREAAIELLTTAQVAVLGTDDIGCQSLLMAVRRQSASSARDIVAVSGGATLSDGWFALERNLYAVRGGRTRRIGSYSDSGSLLGDHMGQDAAAAAAVAAHFGINDDQIIAALTSFRGLDGRFDCIGTEGRIVFVDDREASCQSSTEAAITACPDVFWIGHRHGDLSKRVKGGMRGSFFVTHPDGSGPPVDGVVTFKDAEAATEAAIRAANDLLRREPTAAPVLLYSPGAEGFSRQGELFKLRALKEMAEQGRAHA</sequence>
<dbReference type="Gene3D" id="3.40.1190.10">
    <property type="entry name" value="Mur-like, catalytic domain"/>
    <property type="match status" value="1"/>
</dbReference>
<dbReference type="GO" id="GO:0008764">
    <property type="term" value="F:UDP-N-acetylmuramoylalanine-D-glutamate ligase activity"/>
    <property type="evidence" value="ECO:0007669"/>
    <property type="project" value="InterPro"/>
</dbReference>
<evidence type="ECO:0000313" key="4">
    <source>
        <dbReference type="EMBL" id="NNU15051.1"/>
    </source>
</evidence>
<dbReference type="GO" id="GO:0005737">
    <property type="term" value="C:cytoplasm"/>
    <property type="evidence" value="ECO:0007669"/>
    <property type="project" value="InterPro"/>
</dbReference>